<name>A0A5B7J1J6_PORTR</name>
<comment type="caution">
    <text evidence="1">The sequence shown here is derived from an EMBL/GenBank/DDBJ whole genome shotgun (WGS) entry which is preliminary data.</text>
</comment>
<dbReference type="AlphaFoldDB" id="A0A5B7J1J6"/>
<dbReference type="EMBL" id="VSRR010071204">
    <property type="protein sequence ID" value="MPC86354.1"/>
    <property type="molecule type" value="Genomic_DNA"/>
</dbReference>
<protein>
    <submittedName>
        <fullName evidence="1">Uncharacterized protein</fullName>
    </submittedName>
</protein>
<organism evidence="1 2">
    <name type="scientific">Portunus trituberculatus</name>
    <name type="common">Swimming crab</name>
    <name type="synonym">Neptunus trituberculatus</name>
    <dbReference type="NCBI Taxonomy" id="210409"/>
    <lineage>
        <taxon>Eukaryota</taxon>
        <taxon>Metazoa</taxon>
        <taxon>Ecdysozoa</taxon>
        <taxon>Arthropoda</taxon>
        <taxon>Crustacea</taxon>
        <taxon>Multicrustacea</taxon>
        <taxon>Malacostraca</taxon>
        <taxon>Eumalacostraca</taxon>
        <taxon>Eucarida</taxon>
        <taxon>Decapoda</taxon>
        <taxon>Pleocyemata</taxon>
        <taxon>Brachyura</taxon>
        <taxon>Eubrachyura</taxon>
        <taxon>Portunoidea</taxon>
        <taxon>Portunidae</taxon>
        <taxon>Portuninae</taxon>
        <taxon>Portunus</taxon>
    </lineage>
</organism>
<sequence>MLDPNIKQLQYLQTLQEIARWHDISKAEGGVERPVPDLDRQSLGQQLAYVVVTAGDGS</sequence>
<reference evidence="1 2" key="1">
    <citation type="submission" date="2019-05" db="EMBL/GenBank/DDBJ databases">
        <title>Another draft genome of Portunus trituberculatus and its Hox gene families provides insights of decapod evolution.</title>
        <authorList>
            <person name="Jeong J.-H."/>
            <person name="Song I."/>
            <person name="Kim S."/>
            <person name="Choi T."/>
            <person name="Kim D."/>
            <person name="Ryu S."/>
            <person name="Kim W."/>
        </authorList>
    </citation>
    <scope>NUCLEOTIDE SEQUENCE [LARGE SCALE GENOMIC DNA]</scope>
    <source>
        <tissue evidence="1">Muscle</tissue>
    </source>
</reference>
<dbReference type="Proteomes" id="UP000324222">
    <property type="component" value="Unassembled WGS sequence"/>
</dbReference>
<gene>
    <name evidence="1" type="ORF">E2C01_081179</name>
</gene>
<proteinExistence type="predicted"/>
<keyword evidence="2" id="KW-1185">Reference proteome</keyword>
<evidence type="ECO:0000313" key="2">
    <source>
        <dbReference type="Proteomes" id="UP000324222"/>
    </source>
</evidence>
<evidence type="ECO:0000313" key="1">
    <source>
        <dbReference type="EMBL" id="MPC86354.1"/>
    </source>
</evidence>
<accession>A0A5B7J1J6</accession>